<dbReference type="EMBL" id="VUJU01011799">
    <property type="protein sequence ID" value="KAF0709902.1"/>
    <property type="molecule type" value="Genomic_DNA"/>
</dbReference>
<evidence type="ECO:0000313" key="2">
    <source>
        <dbReference type="Proteomes" id="UP000478052"/>
    </source>
</evidence>
<sequence length="97" mass="11192">MDKVTRLHDGASNMECHVQAHVRAKYRTLYIHCAAHLLNLDVWTASNIKPIRNCLRIIEKLYGFFNTPKRNNVLLSCIKNSEIDVKVKTLKLLCATR</sequence>
<accession>A0A6G0VU87</accession>
<dbReference type="Proteomes" id="UP000478052">
    <property type="component" value="Unassembled WGS sequence"/>
</dbReference>
<protein>
    <submittedName>
        <fullName evidence="1">52 kDa repressor of the inhibitor of the protein kinase-like</fullName>
    </submittedName>
</protein>
<gene>
    <name evidence="1" type="ORF">FWK35_00026442</name>
</gene>
<organism evidence="1 2">
    <name type="scientific">Aphis craccivora</name>
    <name type="common">Cowpea aphid</name>
    <dbReference type="NCBI Taxonomy" id="307492"/>
    <lineage>
        <taxon>Eukaryota</taxon>
        <taxon>Metazoa</taxon>
        <taxon>Ecdysozoa</taxon>
        <taxon>Arthropoda</taxon>
        <taxon>Hexapoda</taxon>
        <taxon>Insecta</taxon>
        <taxon>Pterygota</taxon>
        <taxon>Neoptera</taxon>
        <taxon>Paraneoptera</taxon>
        <taxon>Hemiptera</taxon>
        <taxon>Sternorrhyncha</taxon>
        <taxon>Aphidomorpha</taxon>
        <taxon>Aphidoidea</taxon>
        <taxon>Aphididae</taxon>
        <taxon>Aphidini</taxon>
        <taxon>Aphis</taxon>
        <taxon>Aphis</taxon>
    </lineage>
</organism>
<proteinExistence type="predicted"/>
<comment type="caution">
    <text evidence="1">The sequence shown here is derived from an EMBL/GenBank/DDBJ whole genome shotgun (WGS) entry which is preliminary data.</text>
</comment>
<dbReference type="AlphaFoldDB" id="A0A6G0VU87"/>
<reference evidence="1 2" key="1">
    <citation type="submission" date="2019-08" db="EMBL/GenBank/DDBJ databases">
        <title>Whole genome of Aphis craccivora.</title>
        <authorList>
            <person name="Voronova N.V."/>
            <person name="Shulinski R.S."/>
            <person name="Bandarenka Y.V."/>
            <person name="Zhorov D.G."/>
            <person name="Warner D."/>
        </authorList>
    </citation>
    <scope>NUCLEOTIDE SEQUENCE [LARGE SCALE GENOMIC DNA]</scope>
    <source>
        <strain evidence="1">180601</strain>
        <tissue evidence="1">Whole Body</tissue>
    </source>
</reference>
<keyword evidence="2" id="KW-1185">Reference proteome</keyword>
<evidence type="ECO:0000313" key="1">
    <source>
        <dbReference type="EMBL" id="KAF0709902.1"/>
    </source>
</evidence>
<name>A0A6G0VU87_APHCR</name>